<gene>
    <name evidence="8" type="ORF">LSTR_LSTR007734</name>
</gene>
<evidence type="ECO:0000256" key="3">
    <source>
        <dbReference type="ARBA" id="ARBA00023134"/>
    </source>
</evidence>
<evidence type="ECO:0000256" key="6">
    <source>
        <dbReference type="SAM" id="MobiDB-lite"/>
    </source>
</evidence>
<evidence type="ECO:0000256" key="5">
    <source>
        <dbReference type="ARBA" id="ARBA00039902"/>
    </source>
</evidence>
<dbReference type="Gene3D" id="3.40.50.300">
    <property type="entry name" value="P-loop containing nucleotide triphosphate hydrolases"/>
    <property type="match status" value="1"/>
</dbReference>
<dbReference type="GO" id="GO:0005525">
    <property type="term" value="F:GTP binding"/>
    <property type="evidence" value="ECO:0007669"/>
    <property type="project" value="UniProtKB-KW"/>
</dbReference>
<dbReference type="CDD" id="cd01857">
    <property type="entry name" value="HSR1_MMR1"/>
    <property type="match status" value="1"/>
</dbReference>
<dbReference type="InterPro" id="IPR006073">
    <property type="entry name" value="GTP-bd"/>
</dbReference>
<dbReference type="PANTHER" id="PTHR45709:SF3">
    <property type="entry name" value="GUANINE NUCLEOTIDE-BINDING PROTEIN-LIKE 1"/>
    <property type="match status" value="1"/>
</dbReference>
<dbReference type="InParanoid" id="A0A482WKD7"/>
<organism evidence="8 9">
    <name type="scientific">Laodelphax striatellus</name>
    <name type="common">Small brown planthopper</name>
    <name type="synonym">Delphax striatella</name>
    <dbReference type="NCBI Taxonomy" id="195883"/>
    <lineage>
        <taxon>Eukaryota</taxon>
        <taxon>Metazoa</taxon>
        <taxon>Ecdysozoa</taxon>
        <taxon>Arthropoda</taxon>
        <taxon>Hexapoda</taxon>
        <taxon>Insecta</taxon>
        <taxon>Pterygota</taxon>
        <taxon>Neoptera</taxon>
        <taxon>Paraneoptera</taxon>
        <taxon>Hemiptera</taxon>
        <taxon>Auchenorrhyncha</taxon>
        <taxon>Fulgoroidea</taxon>
        <taxon>Delphacidae</taxon>
        <taxon>Criomorphinae</taxon>
        <taxon>Laodelphax</taxon>
    </lineage>
</organism>
<proteinExistence type="predicted"/>
<dbReference type="PROSITE" id="PS51721">
    <property type="entry name" value="G_CP"/>
    <property type="match status" value="1"/>
</dbReference>
<feature type="compositionally biased region" description="Acidic residues" evidence="6">
    <location>
        <begin position="475"/>
        <end position="492"/>
    </location>
</feature>
<dbReference type="PRINTS" id="PR00326">
    <property type="entry name" value="GTP1OBG"/>
</dbReference>
<protein>
    <recommendedName>
        <fullName evidence="5">Guanine nucleotide-binding protein-like 1</fullName>
    </recommendedName>
</protein>
<dbReference type="OrthoDB" id="391988at2759"/>
<feature type="region of interest" description="Disordered" evidence="6">
    <location>
        <begin position="467"/>
        <end position="527"/>
    </location>
</feature>
<dbReference type="EMBL" id="QKKF02033568">
    <property type="protein sequence ID" value="RZF33706.1"/>
    <property type="molecule type" value="Genomic_DNA"/>
</dbReference>
<dbReference type="InterPro" id="IPR043358">
    <property type="entry name" value="GNL1-like"/>
</dbReference>
<evidence type="ECO:0000313" key="8">
    <source>
        <dbReference type="EMBL" id="RZF33706.1"/>
    </source>
</evidence>
<dbReference type="InterPro" id="IPR030378">
    <property type="entry name" value="G_CP_dom"/>
</dbReference>
<feature type="region of interest" description="Disordered" evidence="6">
    <location>
        <begin position="1"/>
        <end position="70"/>
    </location>
</feature>
<dbReference type="PANTHER" id="PTHR45709">
    <property type="entry name" value="LARGE SUBUNIT GTPASE 1 HOMOLOG-RELATED"/>
    <property type="match status" value="1"/>
</dbReference>
<keyword evidence="2" id="KW-0547">Nucleotide-binding</keyword>
<reference evidence="8 9" key="1">
    <citation type="journal article" date="2017" name="Gigascience">
        <title>Genome sequence of the small brown planthopper, Laodelphax striatellus.</title>
        <authorList>
            <person name="Zhu J."/>
            <person name="Jiang F."/>
            <person name="Wang X."/>
            <person name="Yang P."/>
            <person name="Bao Y."/>
            <person name="Zhao W."/>
            <person name="Wang W."/>
            <person name="Lu H."/>
            <person name="Wang Q."/>
            <person name="Cui N."/>
            <person name="Li J."/>
            <person name="Chen X."/>
            <person name="Luo L."/>
            <person name="Yu J."/>
            <person name="Kang L."/>
            <person name="Cui F."/>
        </authorList>
    </citation>
    <scope>NUCLEOTIDE SEQUENCE [LARGE SCALE GENOMIC DNA]</scope>
    <source>
        <strain evidence="8">Lst14</strain>
    </source>
</reference>
<evidence type="ECO:0000256" key="1">
    <source>
        <dbReference type="ARBA" id="ARBA00022553"/>
    </source>
</evidence>
<dbReference type="Proteomes" id="UP000291343">
    <property type="component" value="Unassembled WGS sequence"/>
</dbReference>
<evidence type="ECO:0000256" key="4">
    <source>
        <dbReference type="ARBA" id="ARBA00037770"/>
    </source>
</evidence>
<feature type="domain" description="CP-type G" evidence="7">
    <location>
        <begin position="100"/>
        <end position="335"/>
    </location>
</feature>
<evidence type="ECO:0000313" key="9">
    <source>
        <dbReference type="Proteomes" id="UP000291343"/>
    </source>
</evidence>
<name>A0A482WKD7_LAOST</name>
<comment type="function">
    <text evidence="4">Possible regulatory or functional link with the histocompatibility cluster.</text>
</comment>
<sequence length="527" mass="60103">MPQGRRKTPFSGKAKKEQLKSKKQVKSSDQGRKLNLGSRHRANDSDEEAKPVIEKLNAQPKQNASASKKQNSTRYFREYVSRLEKQRSELSLFELNLETWRQLWRVLELSDIVLIIVDARSPAPMFPPSLYRFVVEKCKKNMILVLNKIDLVPAPLVVAWKEYFSQKYPGLKIVMFTSFPGYNIRGNVQDKGGLQQRRRKGKLKMSAEGAQKLFEACKEIVRDEVDLTSWQNKIKEEMELDNDEDEGLVIENVTQVNEVDTAYEQHERYKNGILTIGCVGQPNVGKSSLMNAIMGKKASLFVVSVSRTPGHTKHFQTIFLTPQVRLCDCPGLVFPSKVPKSLQVIMGSYPIAQLREPFSVVRFIAERLDLVKLLRIPHPEDDTSWSAMDICDGWALRRGFRTAKAARLDSYRAANSLLRMTLDGKITLCFMPPGYSKSKAFWAKHADVPMVKWIQARLAAFETGNERVRTKSYDSPDEDDEIHSFDSDEETDPAVVNKEKTDDNEEKEDSDDESSNKNNRFALLSDL</sequence>
<accession>A0A482WKD7</accession>
<dbReference type="STRING" id="195883.A0A482WKD7"/>
<dbReference type="SUPFAM" id="SSF52540">
    <property type="entry name" value="P-loop containing nucleoside triphosphate hydrolases"/>
    <property type="match status" value="1"/>
</dbReference>
<dbReference type="GO" id="GO:0003924">
    <property type="term" value="F:GTPase activity"/>
    <property type="evidence" value="ECO:0007669"/>
    <property type="project" value="InterPro"/>
</dbReference>
<feature type="compositionally biased region" description="Acidic residues" evidence="6">
    <location>
        <begin position="502"/>
        <end position="513"/>
    </location>
</feature>
<keyword evidence="1" id="KW-0597">Phosphoprotein</keyword>
<keyword evidence="3" id="KW-0342">GTP-binding</keyword>
<dbReference type="FunCoup" id="A0A482WKD7">
    <property type="interactions" value="752"/>
</dbReference>
<dbReference type="AlphaFoldDB" id="A0A482WKD7"/>
<comment type="caution">
    <text evidence="8">The sequence shown here is derived from an EMBL/GenBank/DDBJ whole genome shotgun (WGS) entry which is preliminary data.</text>
</comment>
<keyword evidence="9" id="KW-1185">Reference proteome</keyword>
<feature type="compositionally biased region" description="Basic and acidic residues" evidence="6">
    <location>
        <begin position="41"/>
        <end position="53"/>
    </location>
</feature>
<evidence type="ECO:0000259" key="7">
    <source>
        <dbReference type="PROSITE" id="PS51721"/>
    </source>
</evidence>
<feature type="compositionally biased region" description="Polar residues" evidence="6">
    <location>
        <begin position="59"/>
        <end position="70"/>
    </location>
</feature>
<dbReference type="InterPro" id="IPR027417">
    <property type="entry name" value="P-loop_NTPase"/>
</dbReference>
<evidence type="ECO:0000256" key="2">
    <source>
        <dbReference type="ARBA" id="ARBA00022741"/>
    </source>
</evidence>
<dbReference type="Pfam" id="PF01926">
    <property type="entry name" value="MMR_HSR1"/>
    <property type="match status" value="1"/>
</dbReference>